<feature type="transmembrane region" description="Helical" evidence="1">
    <location>
        <begin position="20"/>
        <end position="38"/>
    </location>
</feature>
<dbReference type="SUPFAM" id="SSF54523">
    <property type="entry name" value="Pili subunits"/>
    <property type="match status" value="1"/>
</dbReference>
<gene>
    <name evidence="3" type="ordered locus">Plabr_3098</name>
</gene>
<dbReference type="NCBIfam" id="TIGR04294">
    <property type="entry name" value="pre_pil_HX9DG"/>
    <property type="match status" value="1"/>
</dbReference>
<dbReference type="Proteomes" id="UP000006860">
    <property type="component" value="Chromosome"/>
</dbReference>
<keyword evidence="1" id="KW-0472">Membrane</keyword>
<dbReference type="EMBL" id="CP002546">
    <property type="protein sequence ID" value="ADY60695.1"/>
    <property type="molecule type" value="Genomic_DNA"/>
</dbReference>
<keyword evidence="1" id="KW-0812">Transmembrane</keyword>
<dbReference type="InterPro" id="IPR027558">
    <property type="entry name" value="Pre_pil_HX9DG_C"/>
</dbReference>
<dbReference type="Gene3D" id="3.30.700.10">
    <property type="entry name" value="Glycoprotein, Type 4 Pilin"/>
    <property type="match status" value="1"/>
</dbReference>
<dbReference type="Pfam" id="PF07963">
    <property type="entry name" value="N_methyl"/>
    <property type="match status" value="1"/>
</dbReference>
<sequence length="362" mass="39216">MKQVSGSTNLLRRAFTLIELLVVIAIIAILVALLLPAVQQAREAARRTSCKNNMKQLGTALHNHLDTHGAFPPGYVCFDDDATDRYRTGGWQTGINKLGFNWVCNILPYMEEGARYDQISTCNDDMLGDATDETANPSDHCEAIASFGNIGREQLKFMICPSHPKIRENFSNGSYGLEALAKGTYAASWGTGNMLSWENNATRGAFGCYRVAEKEIAPYLGGGGDGFQARKGNDDADFTDGLSNTVLLSELRVVDDSTDLRGTWMNPGMGATIFSAAHEPNSRVNDIIASCDTNMDTDDIMYCGSTEITDNETVTASARSYHQGGVNVTLGDASVRFVSENIDLGVWQALNTLSAGEVVGEY</sequence>
<evidence type="ECO:0000259" key="2">
    <source>
        <dbReference type="Pfam" id="PF07596"/>
    </source>
</evidence>
<dbReference type="HOGENOM" id="CLU_041661_0_0_0"/>
<dbReference type="Pfam" id="PF07596">
    <property type="entry name" value="SBP_bac_10"/>
    <property type="match status" value="1"/>
</dbReference>
<evidence type="ECO:0000313" key="4">
    <source>
        <dbReference type="Proteomes" id="UP000006860"/>
    </source>
</evidence>
<proteinExistence type="predicted"/>
<dbReference type="RefSeq" id="WP_013629416.1">
    <property type="nucleotide sequence ID" value="NC_015174.1"/>
</dbReference>
<dbReference type="KEGG" id="pbs:Plabr_3098"/>
<reference evidence="4" key="1">
    <citation type="submission" date="2011-02" db="EMBL/GenBank/DDBJ databases">
        <title>The complete genome of Planctomyces brasiliensis DSM 5305.</title>
        <authorList>
            <person name="Lucas S."/>
            <person name="Copeland A."/>
            <person name="Lapidus A."/>
            <person name="Bruce D."/>
            <person name="Goodwin L."/>
            <person name="Pitluck S."/>
            <person name="Kyrpides N."/>
            <person name="Mavromatis K."/>
            <person name="Pagani I."/>
            <person name="Ivanova N."/>
            <person name="Ovchinnikova G."/>
            <person name="Lu M."/>
            <person name="Detter J.C."/>
            <person name="Han C."/>
            <person name="Land M."/>
            <person name="Hauser L."/>
            <person name="Markowitz V."/>
            <person name="Cheng J.-F."/>
            <person name="Hugenholtz P."/>
            <person name="Woyke T."/>
            <person name="Wu D."/>
            <person name="Tindall B."/>
            <person name="Pomrenke H.G."/>
            <person name="Brambilla E."/>
            <person name="Klenk H.-P."/>
            <person name="Eisen J.A."/>
        </authorList>
    </citation>
    <scope>NUCLEOTIDE SEQUENCE [LARGE SCALE GENOMIC DNA]</scope>
    <source>
        <strain evidence="4">ATCC 49424 / DSM 5305 / JCM 21570 / NBRC 103401 / IFAM 1448</strain>
    </source>
</reference>
<protein>
    <recommendedName>
        <fullName evidence="2">DUF1559 domain-containing protein</fullName>
    </recommendedName>
</protein>
<name>F0SI12_RUBBR</name>
<dbReference type="PANTHER" id="PTHR30093:SF2">
    <property type="entry name" value="TYPE II SECRETION SYSTEM PROTEIN H"/>
    <property type="match status" value="1"/>
</dbReference>
<dbReference type="InterPro" id="IPR011453">
    <property type="entry name" value="DUF1559"/>
</dbReference>
<dbReference type="AlphaFoldDB" id="F0SI12"/>
<dbReference type="eggNOG" id="COG4968">
    <property type="taxonomic scope" value="Bacteria"/>
</dbReference>
<evidence type="ECO:0000313" key="3">
    <source>
        <dbReference type="EMBL" id="ADY60695.1"/>
    </source>
</evidence>
<dbReference type="STRING" id="756272.Plabr_3098"/>
<evidence type="ECO:0000256" key="1">
    <source>
        <dbReference type="SAM" id="Phobius"/>
    </source>
</evidence>
<organism evidence="3 4">
    <name type="scientific">Rubinisphaera brasiliensis (strain ATCC 49424 / DSM 5305 / JCM 21570 / IAM 15109 / NBRC 103401 / IFAM 1448)</name>
    <name type="common">Planctomyces brasiliensis</name>
    <dbReference type="NCBI Taxonomy" id="756272"/>
    <lineage>
        <taxon>Bacteria</taxon>
        <taxon>Pseudomonadati</taxon>
        <taxon>Planctomycetota</taxon>
        <taxon>Planctomycetia</taxon>
        <taxon>Planctomycetales</taxon>
        <taxon>Planctomycetaceae</taxon>
        <taxon>Rubinisphaera</taxon>
    </lineage>
</organism>
<dbReference type="PANTHER" id="PTHR30093">
    <property type="entry name" value="GENERAL SECRETION PATHWAY PROTEIN G"/>
    <property type="match status" value="1"/>
</dbReference>
<dbReference type="NCBIfam" id="TIGR02532">
    <property type="entry name" value="IV_pilin_GFxxxE"/>
    <property type="match status" value="1"/>
</dbReference>
<feature type="domain" description="DUF1559" evidence="2">
    <location>
        <begin position="39"/>
        <end position="344"/>
    </location>
</feature>
<dbReference type="OrthoDB" id="251754at2"/>
<dbReference type="InterPro" id="IPR045584">
    <property type="entry name" value="Pilin-like"/>
</dbReference>
<dbReference type="InterPro" id="IPR012902">
    <property type="entry name" value="N_methyl_site"/>
</dbReference>
<keyword evidence="4" id="KW-1185">Reference proteome</keyword>
<accession>F0SI12</accession>
<keyword evidence="1" id="KW-1133">Transmembrane helix</keyword>